<evidence type="ECO:0000256" key="1">
    <source>
        <dbReference type="SAM" id="Phobius"/>
    </source>
</evidence>
<evidence type="ECO:0000313" key="3">
    <source>
        <dbReference type="Proteomes" id="UP000664859"/>
    </source>
</evidence>
<dbReference type="OrthoDB" id="541626at2759"/>
<protein>
    <submittedName>
        <fullName evidence="2">Uncharacterized protein</fullName>
    </submittedName>
</protein>
<keyword evidence="1" id="KW-1133">Transmembrane helix</keyword>
<evidence type="ECO:0000313" key="2">
    <source>
        <dbReference type="EMBL" id="KAG5187522.1"/>
    </source>
</evidence>
<name>A0A835Z8C7_9STRA</name>
<feature type="transmembrane region" description="Helical" evidence="1">
    <location>
        <begin position="147"/>
        <end position="169"/>
    </location>
</feature>
<dbReference type="AlphaFoldDB" id="A0A835Z8C7"/>
<feature type="transmembrane region" description="Helical" evidence="1">
    <location>
        <begin position="112"/>
        <end position="132"/>
    </location>
</feature>
<proteinExistence type="predicted"/>
<sequence>MQSKAARWMARVGTWLLWQFAAVIVLHTIFLRSPFVGTFPGVLPRLTYMFSHSLQDNDVPFYDSKVPFSAHYGRTPLGRYGHMLLAVPWSIIAALQLNAGFRARRPRAHRRLGYAFVLLDVVMMAGVFDIMYKNAGFSHVEAHKTAIYARTAFTALAFLATGAVAVGCARRRAFAAHRRAALHHVAIGHAVSTQRLALQARSVYFNARSAARAALCAGAALDPPFASPGAVFDAAAAAAERGGTAGGLLARFCGAAHEGALTQEERQLMFSYVVFLSVFFNCALVELCANFKLSRRELRSRRTQT</sequence>
<accession>A0A835Z8C7</accession>
<keyword evidence="1" id="KW-0472">Membrane</keyword>
<organism evidence="2 3">
    <name type="scientific">Tribonema minus</name>
    <dbReference type="NCBI Taxonomy" id="303371"/>
    <lineage>
        <taxon>Eukaryota</taxon>
        <taxon>Sar</taxon>
        <taxon>Stramenopiles</taxon>
        <taxon>Ochrophyta</taxon>
        <taxon>PX clade</taxon>
        <taxon>Xanthophyceae</taxon>
        <taxon>Tribonematales</taxon>
        <taxon>Tribonemataceae</taxon>
        <taxon>Tribonema</taxon>
    </lineage>
</organism>
<dbReference type="Proteomes" id="UP000664859">
    <property type="component" value="Unassembled WGS sequence"/>
</dbReference>
<feature type="transmembrane region" description="Helical" evidence="1">
    <location>
        <begin position="80"/>
        <end position="100"/>
    </location>
</feature>
<dbReference type="EMBL" id="JAFCMP010000089">
    <property type="protein sequence ID" value="KAG5187522.1"/>
    <property type="molecule type" value="Genomic_DNA"/>
</dbReference>
<reference evidence="2" key="1">
    <citation type="submission" date="2021-02" db="EMBL/GenBank/DDBJ databases">
        <title>First Annotated Genome of the Yellow-green Alga Tribonema minus.</title>
        <authorList>
            <person name="Mahan K.M."/>
        </authorList>
    </citation>
    <scope>NUCLEOTIDE SEQUENCE</scope>
    <source>
        <strain evidence="2">UTEX B ZZ1240</strain>
    </source>
</reference>
<keyword evidence="1" id="KW-0812">Transmembrane</keyword>
<comment type="caution">
    <text evidence="2">The sequence shown here is derived from an EMBL/GenBank/DDBJ whole genome shotgun (WGS) entry which is preliminary data.</text>
</comment>
<dbReference type="Pfam" id="PF10067">
    <property type="entry name" value="DUF2306"/>
    <property type="match status" value="1"/>
</dbReference>
<gene>
    <name evidence="2" type="ORF">JKP88DRAFT_267877</name>
</gene>
<keyword evidence="3" id="KW-1185">Reference proteome</keyword>
<dbReference type="InterPro" id="IPR018750">
    <property type="entry name" value="DUF2306_membrane"/>
</dbReference>
<feature type="transmembrane region" description="Helical" evidence="1">
    <location>
        <begin position="12"/>
        <end position="31"/>
    </location>
</feature>